<proteinExistence type="predicted"/>
<evidence type="ECO:0000313" key="2">
    <source>
        <dbReference type="Proteomes" id="UP000460412"/>
    </source>
</evidence>
<dbReference type="AlphaFoldDB" id="A0A7X3MHF4"/>
<dbReference type="InterPro" id="IPR000836">
    <property type="entry name" value="PRTase_dom"/>
</dbReference>
<evidence type="ECO:0000313" key="1">
    <source>
        <dbReference type="EMBL" id="MXP76488.1"/>
    </source>
</evidence>
<name>A0A7X3MHF4_9FIRM</name>
<dbReference type="EMBL" id="WUQX01000001">
    <property type="protein sequence ID" value="MXP76488.1"/>
    <property type="molecule type" value="Genomic_DNA"/>
</dbReference>
<dbReference type="Proteomes" id="UP000460412">
    <property type="component" value="Unassembled WGS sequence"/>
</dbReference>
<evidence type="ECO:0008006" key="3">
    <source>
        <dbReference type="Google" id="ProtNLM"/>
    </source>
</evidence>
<dbReference type="InterPro" id="IPR029057">
    <property type="entry name" value="PRTase-like"/>
</dbReference>
<sequence>MFEVNKTDRINELISITKSDSGVSGVKLAQAHMELGKYLSQGFPQMNPEETTVVAMLRGGIFLAEGIYFQLGCKLQLYDPKREDFTKPETKNVIIADSVINTGHTIKRILEPDMMIACCVINEQAVELFEDQLYTVRVSRNSFVGEKVCKQNGGVGPDTTMRLFNQI</sequence>
<protein>
    <recommendedName>
        <fullName evidence="3">Phosphoribosyltransferase</fullName>
    </recommendedName>
</protein>
<comment type="caution">
    <text evidence="1">The sequence shown here is derived from an EMBL/GenBank/DDBJ whole genome shotgun (WGS) entry which is preliminary data.</text>
</comment>
<dbReference type="SUPFAM" id="SSF53271">
    <property type="entry name" value="PRTase-like"/>
    <property type="match status" value="1"/>
</dbReference>
<gene>
    <name evidence="1" type="ORF">GN277_14110</name>
</gene>
<dbReference type="Gene3D" id="3.40.50.2020">
    <property type="match status" value="1"/>
</dbReference>
<reference evidence="1 2" key="1">
    <citation type="submission" date="2019-12" db="EMBL/GenBank/DDBJ databases">
        <title>Sporaefaciens musculi gen. nov., sp. nov., a novel bacterium isolated from the caecum of an obese mouse.</title>
        <authorList>
            <person name="Rasmussen T.S."/>
            <person name="Streidl T."/>
            <person name="Hitch T.C.A."/>
            <person name="Wortmann E."/>
            <person name="Deptula P."/>
            <person name="Hansen M."/>
            <person name="Nielsen D.S."/>
            <person name="Clavel T."/>
            <person name="Vogensen F.K."/>
        </authorList>
    </citation>
    <scope>NUCLEOTIDE SEQUENCE [LARGE SCALE GENOMIC DNA]</scope>
    <source>
        <strain evidence="1 2">WCA-9-b2</strain>
    </source>
</reference>
<organism evidence="1 2">
    <name type="scientific">Sporofaciens musculi</name>
    <dbReference type="NCBI Taxonomy" id="2681861"/>
    <lineage>
        <taxon>Bacteria</taxon>
        <taxon>Bacillati</taxon>
        <taxon>Bacillota</taxon>
        <taxon>Clostridia</taxon>
        <taxon>Lachnospirales</taxon>
        <taxon>Lachnospiraceae</taxon>
        <taxon>Sporofaciens</taxon>
    </lineage>
</organism>
<dbReference type="CDD" id="cd06223">
    <property type="entry name" value="PRTases_typeI"/>
    <property type="match status" value="1"/>
</dbReference>
<keyword evidence="2" id="KW-1185">Reference proteome</keyword>
<accession>A0A7X3MHF4</accession>